<dbReference type="Proteomes" id="UP000188268">
    <property type="component" value="Unassembled WGS sequence"/>
</dbReference>
<proteinExistence type="predicted"/>
<organism evidence="1 2">
    <name type="scientific">Corchorus capsularis</name>
    <name type="common">Jute</name>
    <dbReference type="NCBI Taxonomy" id="210143"/>
    <lineage>
        <taxon>Eukaryota</taxon>
        <taxon>Viridiplantae</taxon>
        <taxon>Streptophyta</taxon>
        <taxon>Embryophyta</taxon>
        <taxon>Tracheophyta</taxon>
        <taxon>Spermatophyta</taxon>
        <taxon>Magnoliopsida</taxon>
        <taxon>eudicotyledons</taxon>
        <taxon>Gunneridae</taxon>
        <taxon>Pentapetalae</taxon>
        <taxon>rosids</taxon>
        <taxon>malvids</taxon>
        <taxon>Malvales</taxon>
        <taxon>Malvaceae</taxon>
        <taxon>Grewioideae</taxon>
        <taxon>Apeibeae</taxon>
        <taxon>Corchorus</taxon>
    </lineage>
</organism>
<evidence type="ECO:0000313" key="2">
    <source>
        <dbReference type="Proteomes" id="UP000188268"/>
    </source>
</evidence>
<feature type="non-terminal residue" evidence="1">
    <location>
        <position position="33"/>
    </location>
</feature>
<accession>A0A1R3GMP3</accession>
<feature type="non-terminal residue" evidence="1">
    <location>
        <position position="1"/>
    </location>
</feature>
<evidence type="ECO:0000313" key="1">
    <source>
        <dbReference type="EMBL" id="OMO59384.1"/>
    </source>
</evidence>
<gene>
    <name evidence="1" type="ORF">CCACVL1_24869</name>
</gene>
<reference evidence="1 2" key="1">
    <citation type="submission" date="2013-09" db="EMBL/GenBank/DDBJ databases">
        <title>Corchorus capsularis genome sequencing.</title>
        <authorList>
            <person name="Alam M."/>
            <person name="Haque M.S."/>
            <person name="Islam M.S."/>
            <person name="Emdad E.M."/>
            <person name="Islam M.M."/>
            <person name="Ahmed B."/>
            <person name="Halim A."/>
            <person name="Hossen Q.M.M."/>
            <person name="Hossain M.Z."/>
            <person name="Ahmed R."/>
            <person name="Khan M.M."/>
            <person name="Islam R."/>
            <person name="Rashid M.M."/>
            <person name="Khan S.A."/>
            <person name="Rahman M.S."/>
            <person name="Alam M."/>
        </authorList>
    </citation>
    <scope>NUCLEOTIDE SEQUENCE [LARGE SCALE GENOMIC DNA]</scope>
    <source>
        <strain evidence="2">cv. CVL-1</strain>
        <tissue evidence="1">Whole seedling</tissue>
    </source>
</reference>
<sequence>SHAVIALFIGAASNVLFVKSIESLKAVGWIPLK</sequence>
<dbReference type="Gramene" id="OMO59384">
    <property type="protein sequence ID" value="OMO59384"/>
    <property type="gene ID" value="CCACVL1_24869"/>
</dbReference>
<dbReference type="EMBL" id="AWWV01013974">
    <property type="protein sequence ID" value="OMO59384.1"/>
    <property type="molecule type" value="Genomic_DNA"/>
</dbReference>
<dbReference type="AlphaFoldDB" id="A0A1R3GMP3"/>
<keyword evidence="2" id="KW-1185">Reference proteome</keyword>
<name>A0A1R3GMP3_COCAP</name>
<comment type="caution">
    <text evidence="1">The sequence shown here is derived from an EMBL/GenBank/DDBJ whole genome shotgun (WGS) entry which is preliminary data.</text>
</comment>
<protein>
    <submittedName>
        <fullName evidence="1">Uncharacterized protein</fullName>
    </submittedName>
</protein>